<keyword evidence="1" id="KW-0521">NADP</keyword>
<dbReference type="Gene3D" id="3.40.50.720">
    <property type="entry name" value="NAD(P)-binding Rossmann-like Domain"/>
    <property type="match status" value="1"/>
</dbReference>
<feature type="domain" description="Enoyl reductase (ER)" evidence="3">
    <location>
        <begin position="13"/>
        <end position="363"/>
    </location>
</feature>
<evidence type="ECO:0000313" key="4">
    <source>
        <dbReference type="EMBL" id="KAI1609996.1"/>
    </source>
</evidence>
<dbReference type="InterPro" id="IPR013154">
    <property type="entry name" value="ADH-like_N"/>
</dbReference>
<dbReference type="SUPFAM" id="SSF51735">
    <property type="entry name" value="NAD(P)-binding Rossmann-fold domains"/>
    <property type="match status" value="1"/>
</dbReference>
<dbReference type="InterPro" id="IPR011032">
    <property type="entry name" value="GroES-like_sf"/>
</dbReference>
<dbReference type="GO" id="GO:0016651">
    <property type="term" value="F:oxidoreductase activity, acting on NAD(P)H"/>
    <property type="evidence" value="ECO:0007669"/>
    <property type="project" value="TreeGrafter"/>
</dbReference>
<keyword evidence="2" id="KW-0560">Oxidoreductase</keyword>
<evidence type="ECO:0000313" key="5">
    <source>
        <dbReference type="Proteomes" id="UP001203852"/>
    </source>
</evidence>
<gene>
    <name evidence="4" type="ORF">EDD36DRAFT_445268</name>
</gene>
<name>A0AAN6IAB5_9EURO</name>
<keyword evidence="5" id="KW-1185">Reference proteome</keyword>
<dbReference type="PANTHER" id="PTHR48106">
    <property type="entry name" value="QUINONE OXIDOREDUCTASE PIG3-RELATED"/>
    <property type="match status" value="1"/>
</dbReference>
<protein>
    <recommendedName>
        <fullName evidence="3">Enoyl reductase (ER) domain-containing protein</fullName>
    </recommendedName>
</protein>
<dbReference type="InterPro" id="IPR036291">
    <property type="entry name" value="NAD(P)-bd_dom_sf"/>
</dbReference>
<sequence length="366" mass="38784">MSTMKAVLLDRSHQPPALRLTEEYPRPHLVPGKLLVKVKAFAVNHADVMTRKGSGAKGPAPIADIIGIELIGLVVGVSSELERARDVSEQRTGPQGARYRSGDIVAGVMGGLGRFCNGSYSEYALLDPDCVSAPLPVGDAAQISTSTLISLAAIPATFLAAYGVLVTSLQIQPEDTLLVHGASSSIGMATASLAKHLYNVKKVVGTTRDAGKAARLKTAGFDEVLVRPHQDDSSIEEQAKSIKEAAEEMAGFTAQVDLIGADHIPVALACARSPGGARVCQAGMLAGAYFCTEPFSPMAIPVGVYLCGYSSSFADHLNPLRELVTAVLQKKLPTNVDKVFRIEDVPQAHEYYERSTRCGKVVCLID</sequence>
<dbReference type="Pfam" id="PF13602">
    <property type="entry name" value="ADH_zinc_N_2"/>
    <property type="match status" value="1"/>
</dbReference>
<dbReference type="SMART" id="SM00829">
    <property type="entry name" value="PKS_ER"/>
    <property type="match status" value="1"/>
</dbReference>
<dbReference type="Proteomes" id="UP001203852">
    <property type="component" value="Unassembled WGS sequence"/>
</dbReference>
<proteinExistence type="predicted"/>
<dbReference type="Gene3D" id="3.90.180.10">
    <property type="entry name" value="Medium-chain alcohol dehydrogenases, catalytic domain"/>
    <property type="match status" value="1"/>
</dbReference>
<dbReference type="Pfam" id="PF08240">
    <property type="entry name" value="ADH_N"/>
    <property type="match status" value="1"/>
</dbReference>
<accession>A0AAN6IAB5</accession>
<evidence type="ECO:0000256" key="2">
    <source>
        <dbReference type="ARBA" id="ARBA00023002"/>
    </source>
</evidence>
<dbReference type="PANTHER" id="PTHR48106:SF18">
    <property type="entry name" value="QUINONE OXIDOREDUCTASE PIG3"/>
    <property type="match status" value="1"/>
</dbReference>
<dbReference type="InterPro" id="IPR020843">
    <property type="entry name" value="ER"/>
</dbReference>
<comment type="caution">
    <text evidence="4">The sequence shown here is derived from an EMBL/GenBank/DDBJ whole genome shotgun (WGS) entry which is preliminary data.</text>
</comment>
<dbReference type="GO" id="GO:0070402">
    <property type="term" value="F:NADPH binding"/>
    <property type="evidence" value="ECO:0007669"/>
    <property type="project" value="TreeGrafter"/>
</dbReference>
<dbReference type="SUPFAM" id="SSF50129">
    <property type="entry name" value="GroES-like"/>
    <property type="match status" value="1"/>
</dbReference>
<evidence type="ECO:0000259" key="3">
    <source>
        <dbReference type="SMART" id="SM00829"/>
    </source>
</evidence>
<reference evidence="4" key="1">
    <citation type="journal article" date="2022" name="bioRxiv">
        <title>Deciphering the potential niche of two novel black yeast fungi from a biological soil crust based on their genomes, phenotypes, and melanin regulation.</title>
        <authorList>
            <consortium name="DOE Joint Genome Institute"/>
            <person name="Carr E.C."/>
            <person name="Barton Q."/>
            <person name="Grambo S."/>
            <person name="Sullivan M."/>
            <person name="Renfro C.M."/>
            <person name="Kuo A."/>
            <person name="Pangilinan J."/>
            <person name="Lipzen A."/>
            <person name="Keymanesh K."/>
            <person name="Savage E."/>
            <person name="Barry K."/>
            <person name="Grigoriev I.V."/>
            <person name="Riekhof W.R."/>
            <person name="Harris S.S."/>
        </authorList>
    </citation>
    <scope>NUCLEOTIDE SEQUENCE</scope>
    <source>
        <strain evidence="4">JF 03-4F</strain>
    </source>
</reference>
<dbReference type="EMBL" id="MU404359">
    <property type="protein sequence ID" value="KAI1609996.1"/>
    <property type="molecule type" value="Genomic_DNA"/>
</dbReference>
<dbReference type="AlphaFoldDB" id="A0AAN6IAB5"/>
<evidence type="ECO:0000256" key="1">
    <source>
        <dbReference type="ARBA" id="ARBA00022857"/>
    </source>
</evidence>
<organism evidence="4 5">
    <name type="scientific">Exophiala viscosa</name>
    <dbReference type="NCBI Taxonomy" id="2486360"/>
    <lineage>
        <taxon>Eukaryota</taxon>
        <taxon>Fungi</taxon>
        <taxon>Dikarya</taxon>
        <taxon>Ascomycota</taxon>
        <taxon>Pezizomycotina</taxon>
        <taxon>Eurotiomycetes</taxon>
        <taxon>Chaetothyriomycetidae</taxon>
        <taxon>Chaetothyriales</taxon>
        <taxon>Herpotrichiellaceae</taxon>
        <taxon>Exophiala</taxon>
    </lineage>
</organism>